<comment type="subcellular location">
    <subcellularLocation>
        <location evidence="1 10">Cell outer membrane</location>
    </subcellularLocation>
</comment>
<gene>
    <name evidence="17" type="ORF">DFQ59_106159</name>
</gene>
<dbReference type="InterPro" id="IPR013356">
    <property type="entry name" value="T2SS_GspD"/>
</dbReference>
<feature type="domain" description="NolW-like" evidence="15">
    <location>
        <begin position="202"/>
        <end position="261"/>
    </location>
</feature>
<name>A0A369CDN1_9GAMM</name>
<accession>A0A369CDN1</accession>
<keyword evidence="3 10" id="KW-0813">Transport</keyword>
<dbReference type="PANTHER" id="PTHR30332">
    <property type="entry name" value="PROBABLE GENERAL SECRETION PATHWAY PROTEIN D"/>
    <property type="match status" value="1"/>
</dbReference>
<dbReference type="Pfam" id="PF03958">
    <property type="entry name" value="Secretin_N"/>
    <property type="match status" value="3"/>
</dbReference>
<dbReference type="RefSeq" id="WP_170142157.1">
    <property type="nucleotide sequence ID" value="NZ_QPJY01000006.1"/>
</dbReference>
<proteinExistence type="inferred from homology"/>
<keyword evidence="6 13" id="KW-0732">Signal</keyword>
<dbReference type="Gene3D" id="3.55.50.30">
    <property type="match status" value="1"/>
</dbReference>
<keyword evidence="7" id="KW-0653">Protein transport</keyword>
<dbReference type="PRINTS" id="PR01032">
    <property type="entry name" value="PHAGEIV"/>
</dbReference>
<evidence type="ECO:0000256" key="8">
    <source>
        <dbReference type="ARBA" id="ARBA00023136"/>
    </source>
</evidence>
<keyword evidence="4" id="KW-1134">Transmembrane beta strand</keyword>
<dbReference type="GO" id="GO:0015627">
    <property type="term" value="C:type II protein secretion system complex"/>
    <property type="evidence" value="ECO:0007669"/>
    <property type="project" value="InterPro"/>
</dbReference>
<dbReference type="InterPro" id="IPR005644">
    <property type="entry name" value="NolW-like"/>
</dbReference>
<protein>
    <submittedName>
        <fullName evidence="17">Type II secretion system protein D (GspD)</fullName>
    </submittedName>
</protein>
<dbReference type="NCBIfam" id="TIGR02517">
    <property type="entry name" value="type_II_gspD"/>
    <property type="match status" value="1"/>
</dbReference>
<keyword evidence="18" id="KW-1185">Reference proteome</keyword>
<evidence type="ECO:0000256" key="1">
    <source>
        <dbReference type="ARBA" id="ARBA00004442"/>
    </source>
</evidence>
<feature type="chain" id="PRO_5016935310" evidence="13">
    <location>
        <begin position="29"/>
        <end position="723"/>
    </location>
</feature>
<evidence type="ECO:0000313" key="18">
    <source>
        <dbReference type="Proteomes" id="UP000252707"/>
    </source>
</evidence>
<dbReference type="AlphaFoldDB" id="A0A369CDN1"/>
<keyword evidence="9" id="KW-0998">Cell outer membrane</keyword>
<dbReference type="PANTHER" id="PTHR30332:SF25">
    <property type="entry name" value="SECRETIN XPSD"/>
    <property type="match status" value="1"/>
</dbReference>
<dbReference type="EMBL" id="QPJY01000006">
    <property type="protein sequence ID" value="RCX29924.1"/>
    <property type="molecule type" value="Genomic_DNA"/>
</dbReference>
<evidence type="ECO:0000256" key="13">
    <source>
        <dbReference type="SAM" id="SignalP"/>
    </source>
</evidence>
<feature type="coiled-coil region" evidence="11">
    <location>
        <begin position="696"/>
        <end position="723"/>
    </location>
</feature>
<feature type="domain" description="NolW-like" evidence="15">
    <location>
        <begin position="268"/>
        <end position="334"/>
    </location>
</feature>
<feature type="domain" description="GspD-like N0" evidence="16">
    <location>
        <begin position="104"/>
        <end position="174"/>
    </location>
</feature>
<evidence type="ECO:0000259" key="14">
    <source>
        <dbReference type="Pfam" id="PF00263"/>
    </source>
</evidence>
<keyword evidence="11" id="KW-0175">Coiled coil</keyword>
<dbReference type="GO" id="GO:0015628">
    <property type="term" value="P:protein secretion by the type II secretion system"/>
    <property type="evidence" value="ECO:0007669"/>
    <property type="project" value="InterPro"/>
</dbReference>
<sequence length="723" mass="76704">MIQGTTEVTTMLKPIAAALAAALLAACAAQQPQTGPERDAYYGGGEASAGSPVLAPATPRPVVEAPAAPVRRSPIIRKGTGMLVGNRGAEPVQATGPAEGDITLNFERADVQEVVGVIFGDLLGVNYVIDPEVSGTVSVQTSRPVSREALLPLVESMLRVNGAALMEDNGLYRVVPLSKAPQGAVKSRIGRQRLHAGPGYHVQVVPLQYIAATEMEKILEPFVGETGLMRVDERRNVLILSGSSQDIRSWLATIDIFDVDWLKGYSVGIFPLENAAPKTIAGELEQIIGESVGEKGGVIRVEPIERLNALLVVTPQPRYLDEVQTWVTRLDRADTGPGSQLHVYRVRNRKAGDLAGILSEVFSGRRGQREPAAPRTAPGMTAVALASAPAGEGEPAAPATPPAAGGAGGGDAGVTLLEGTDVRIVADEQNNAVLVLATAAEYLVVEAALKKLDVLPLQVLVEASIVEVTLEDELSYGLEWFFKNNSLARGQDGVGLLDLNKGDGIGSIIPGFSYALVDSAGAVNAVLNALATDSKVNVLSSPSLMVLDNRTAEIRVGEQVPVTTGREVTTGDTVLEAVQYRDTGVLLSVTPSVNAGGLVTMEINQEVTDVGDIEIVGENSQSRRFLQRNIQSTVAVQSGETIVLGGLITENKLDSERGIPGLYRIPVLGKLFGATEQSTKRTELLVLLTPQVVESQQDATEITEEFRRRLKNLQHETEQALRR</sequence>
<feature type="domain" description="Type II/III secretion system secretin-like" evidence="14">
    <location>
        <begin position="529"/>
        <end position="694"/>
    </location>
</feature>
<evidence type="ECO:0000256" key="4">
    <source>
        <dbReference type="ARBA" id="ARBA00022452"/>
    </source>
</evidence>
<evidence type="ECO:0000256" key="2">
    <source>
        <dbReference type="ARBA" id="ARBA00006980"/>
    </source>
</evidence>
<evidence type="ECO:0000256" key="7">
    <source>
        <dbReference type="ARBA" id="ARBA00022927"/>
    </source>
</evidence>
<dbReference type="InterPro" id="IPR001775">
    <property type="entry name" value="GspD/PilQ"/>
</dbReference>
<evidence type="ECO:0000256" key="11">
    <source>
        <dbReference type="SAM" id="Coils"/>
    </source>
</evidence>
<dbReference type="GO" id="GO:0009279">
    <property type="term" value="C:cell outer membrane"/>
    <property type="evidence" value="ECO:0007669"/>
    <property type="project" value="UniProtKB-SubCell"/>
</dbReference>
<feature type="region of interest" description="Disordered" evidence="12">
    <location>
        <begin position="387"/>
        <end position="410"/>
    </location>
</feature>
<evidence type="ECO:0000259" key="15">
    <source>
        <dbReference type="Pfam" id="PF03958"/>
    </source>
</evidence>
<dbReference type="Pfam" id="PF00263">
    <property type="entry name" value="Secretin"/>
    <property type="match status" value="1"/>
</dbReference>
<dbReference type="InterPro" id="IPR049371">
    <property type="entry name" value="GspD-like_N0"/>
</dbReference>
<dbReference type="InterPro" id="IPR050810">
    <property type="entry name" value="Bact_Secretion_Sys_Channel"/>
</dbReference>
<keyword evidence="5" id="KW-0812">Transmembrane</keyword>
<evidence type="ECO:0000259" key="16">
    <source>
        <dbReference type="Pfam" id="PF21305"/>
    </source>
</evidence>
<evidence type="ECO:0000313" key="17">
    <source>
        <dbReference type="EMBL" id="RCX29924.1"/>
    </source>
</evidence>
<dbReference type="Pfam" id="PF21305">
    <property type="entry name" value="type_II_gspD_N0"/>
    <property type="match status" value="1"/>
</dbReference>
<keyword evidence="8" id="KW-0472">Membrane</keyword>
<evidence type="ECO:0000256" key="12">
    <source>
        <dbReference type="SAM" id="MobiDB-lite"/>
    </source>
</evidence>
<dbReference type="InterPro" id="IPR004846">
    <property type="entry name" value="T2SS/T3SS_dom"/>
</dbReference>
<reference evidence="17 18" key="1">
    <citation type="submission" date="2018-07" db="EMBL/GenBank/DDBJ databases">
        <title>Genomic Encyclopedia of Type Strains, Phase IV (KMG-IV): sequencing the most valuable type-strain genomes for metagenomic binning, comparative biology and taxonomic classification.</title>
        <authorList>
            <person name="Goeker M."/>
        </authorList>
    </citation>
    <scope>NUCLEOTIDE SEQUENCE [LARGE SCALE GENOMIC DNA]</scope>
    <source>
        <strain evidence="17 18">DSM 26407</strain>
    </source>
</reference>
<evidence type="ECO:0000256" key="9">
    <source>
        <dbReference type="ARBA" id="ARBA00023237"/>
    </source>
</evidence>
<evidence type="ECO:0000256" key="3">
    <source>
        <dbReference type="ARBA" id="ARBA00022448"/>
    </source>
</evidence>
<organism evidence="17 18">
    <name type="scientific">Thioalbus denitrificans</name>
    <dbReference type="NCBI Taxonomy" id="547122"/>
    <lineage>
        <taxon>Bacteria</taxon>
        <taxon>Pseudomonadati</taxon>
        <taxon>Pseudomonadota</taxon>
        <taxon>Gammaproteobacteria</taxon>
        <taxon>Chromatiales</taxon>
        <taxon>Ectothiorhodospiraceae</taxon>
        <taxon>Thioalbus</taxon>
    </lineage>
</organism>
<comment type="similarity">
    <text evidence="2">Belongs to the bacterial secretin family. GSP D subfamily.</text>
</comment>
<comment type="caution">
    <text evidence="17">The sequence shown here is derived from an EMBL/GenBank/DDBJ whole genome shotgun (WGS) entry which is preliminary data.</text>
</comment>
<dbReference type="InterPro" id="IPR038591">
    <property type="entry name" value="NolW-like_sf"/>
</dbReference>
<dbReference type="Proteomes" id="UP000252707">
    <property type="component" value="Unassembled WGS sequence"/>
</dbReference>
<feature type="signal peptide" evidence="13">
    <location>
        <begin position="1"/>
        <end position="28"/>
    </location>
</feature>
<evidence type="ECO:0000256" key="5">
    <source>
        <dbReference type="ARBA" id="ARBA00022692"/>
    </source>
</evidence>
<dbReference type="Gene3D" id="3.30.1370.120">
    <property type="match status" value="3"/>
</dbReference>
<dbReference type="PRINTS" id="PR00811">
    <property type="entry name" value="BCTERIALGSPD"/>
</dbReference>
<feature type="domain" description="NolW-like" evidence="15">
    <location>
        <begin position="342"/>
        <end position="457"/>
    </location>
</feature>
<evidence type="ECO:0000256" key="6">
    <source>
        <dbReference type="ARBA" id="ARBA00022729"/>
    </source>
</evidence>
<feature type="compositionally biased region" description="Low complexity" evidence="12">
    <location>
        <begin position="387"/>
        <end position="397"/>
    </location>
</feature>
<evidence type="ECO:0000256" key="10">
    <source>
        <dbReference type="RuleBase" id="RU004004"/>
    </source>
</evidence>